<sequence length="312" mass="34716">MMENLSKCLTFTVPLSSDAHRQAEQFRRQQSSQKKAKQVYLNALAVSAVNFYLRCMGIKTDWEASQSSNPVMQTFMDVADLCIPNKGKLECCPVLPDTSVVQIPPEVWSDRIGYVAVQFDKSLREATLLGFTPTVPESGELPVGCLRSLEDLLLHIRQIGQTQSVKMRVNLSQWFENIFEPSWQSMEALLGTQRANLALSLRSTPEASVERGKRIDLGIELADQSVILVVALTPENDKEMNILVEVRPTSGQIYLPPNLQLMALDEEGAVLMEAQTRSSNNFIQLQFSGFPGECFTVKVALGNVSVSENFVI</sequence>
<protein>
    <submittedName>
        <fullName evidence="1">DUF1822 family protein</fullName>
    </submittedName>
</protein>
<dbReference type="InterPro" id="IPR014951">
    <property type="entry name" value="DUF1822"/>
</dbReference>
<gene>
    <name evidence="1" type="ORF">NDI37_27005</name>
</gene>
<dbReference type="Proteomes" id="UP001442494">
    <property type="component" value="Unassembled WGS sequence"/>
</dbReference>
<accession>A0ABV0JY88</accession>
<evidence type="ECO:0000313" key="1">
    <source>
        <dbReference type="EMBL" id="MEP0868089.1"/>
    </source>
</evidence>
<keyword evidence="2" id="KW-1185">Reference proteome</keyword>
<name>A0ABV0JY88_9CYAN</name>
<evidence type="ECO:0000313" key="2">
    <source>
        <dbReference type="Proteomes" id="UP001442494"/>
    </source>
</evidence>
<dbReference type="Pfam" id="PF08852">
    <property type="entry name" value="DUF1822"/>
    <property type="match status" value="1"/>
</dbReference>
<proteinExistence type="predicted"/>
<dbReference type="EMBL" id="JAMPKK010000111">
    <property type="protein sequence ID" value="MEP0868089.1"/>
    <property type="molecule type" value="Genomic_DNA"/>
</dbReference>
<comment type="caution">
    <text evidence="1">The sequence shown here is derived from an EMBL/GenBank/DDBJ whole genome shotgun (WGS) entry which is preliminary data.</text>
</comment>
<organism evidence="1 2">
    <name type="scientific">Funiculus sociatus GB2-A5</name>
    <dbReference type="NCBI Taxonomy" id="2933946"/>
    <lineage>
        <taxon>Bacteria</taxon>
        <taxon>Bacillati</taxon>
        <taxon>Cyanobacteriota</taxon>
        <taxon>Cyanophyceae</taxon>
        <taxon>Coleofasciculales</taxon>
        <taxon>Coleofasciculaceae</taxon>
        <taxon>Funiculus</taxon>
    </lineage>
</organism>
<dbReference type="RefSeq" id="WP_190420213.1">
    <property type="nucleotide sequence ID" value="NZ_JAMPKK010000111.1"/>
</dbReference>
<reference evidence="1 2" key="1">
    <citation type="submission" date="2022-04" db="EMBL/GenBank/DDBJ databases">
        <title>Positive selection, recombination, and allopatry shape intraspecific diversity of widespread and dominant cyanobacteria.</title>
        <authorList>
            <person name="Wei J."/>
            <person name="Shu W."/>
            <person name="Hu C."/>
        </authorList>
    </citation>
    <scope>NUCLEOTIDE SEQUENCE [LARGE SCALE GENOMIC DNA]</scope>
    <source>
        <strain evidence="1 2">GB2-A5</strain>
    </source>
</reference>